<feature type="region of interest" description="Disordered" evidence="14">
    <location>
        <begin position="865"/>
        <end position="897"/>
    </location>
</feature>
<dbReference type="PANTHER" id="PTHR13710">
    <property type="entry name" value="DNA HELICASE RECQ FAMILY MEMBER"/>
    <property type="match status" value="1"/>
</dbReference>
<feature type="domain" description="Helicase ATP-binding" evidence="16">
    <location>
        <begin position="925"/>
        <end position="1106"/>
    </location>
</feature>
<dbReference type="InterPro" id="IPR036390">
    <property type="entry name" value="WH_DNA-bd_sf"/>
</dbReference>
<dbReference type="PROSITE" id="PS50967">
    <property type="entry name" value="HRDC"/>
    <property type="match status" value="1"/>
</dbReference>
<dbReference type="EC" id="5.6.2.4" evidence="12"/>
<evidence type="ECO:0000313" key="19">
    <source>
        <dbReference type="Proteomes" id="UP001286456"/>
    </source>
</evidence>
<dbReference type="GO" id="GO:0000724">
    <property type="term" value="P:double-strand break repair via homologous recombination"/>
    <property type="evidence" value="ECO:0007669"/>
    <property type="project" value="TreeGrafter"/>
</dbReference>
<dbReference type="InterPro" id="IPR027417">
    <property type="entry name" value="P-loop_NTPase"/>
</dbReference>
<dbReference type="InterPro" id="IPR036388">
    <property type="entry name" value="WH-like_DNA-bd_sf"/>
</dbReference>
<feature type="region of interest" description="Disordered" evidence="14">
    <location>
        <begin position="16"/>
        <end position="372"/>
    </location>
</feature>
<comment type="subcellular location">
    <subcellularLocation>
        <location evidence="2">Nucleus</location>
    </subcellularLocation>
</comment>
<gene>
    <name evidence="18" type="ORF">B0T19DRAFT_60578</name>
</gene>
<dbReference type="FunFam" id="3.40.50.300:FF:000537">
    <property type="entry name" value="Bloom syndrome RecQ-like helicase"/>
    <property type="match status" value="1"/>
</dbReference>
<dbReference type="PROSITE" id="PS51192">
    <property type="entry name" value="HELICASE_ATP_BIND_1"/>
    <property type="match status" value="1"/>
</dbReference>
<dbReference type="GO" id="GO:0043138">
    <property type="term" value="F:3'-5' DNA helicase activity"/>
    <property type="evidence" value="ECO:0007669"/>
    <property type="project" value="UniProtKB-EC"/>
</dbReference>
<reference evidence="18" key="1">
    <citation type="journal article" date="2023" name="Mol. Phylogenet. Evol.">
        <title>Genome-scale phylogeny and comparative genomics of the fungal order Sordariales.</title>
        <authorList>
            <person name="Hensen N."/>
            <person name="Bonometti L."/>
            <person name="Westerberg I."/>
            <person name="Brannstrom I.O."/>
            <person name="Guillou S."/>
            <person name="Cros-Aarteil S."/>
            <person name="Calhoun S."/>
            <person name="Haridas S."/>
            <person name="Kuo A."/>
            <person name="Mondo S."/>
            <person name="Pangilinan J."/>
            <person name="Riley R."/>
            <person name="LaButti K."/>
            <person name="Andreopoulos B."/>
            <person name="Lipzen A."/>
            <person name="Chen C."/>
            <person name="Yan M."/>
            <person name="Daum C."/>
            <person name="Ng V."/>
            <person name="Clum A."/>
            <person name="Steindorff A."/>
            <person name="Ohm R.A."/>
            <person name="Martin F."/>
            <person name="Silar P."/>
            <person name="Natvig D.O."/>
            <person name="Lalanne C."/>
            <person name="Gautier V."/>
            <person name="Ament-Velasquez S.L."/>
            <person name="Kruys A."/>
            <person name="Hutchinson M.I."/>
            <person name="Powell A.J."/>
            <person name="Barry K."/>
            <person name="Miller A.N."/>
            <person name="Grigoriev I.V."/>
            <person name="Debuchy R."/>
            <person name="Gladieux P."/>
            <person name="Hiltunen Thoren M."/>
            <person name="Johannesson H."/>
        </authorList>
    </citation>
    <scope>NUCLEOTIDE SEQUENCE</scope>
    <source>
        <strain evidence="18">SMH4131-1</strain>
    </source>
</reference>
<evidence type="ECO:0000256" key="6">
    <source>
        <dbReference type="ARBA" id="ARBA00022806"/>
    </source>
</evidence>
<organism evidence="18 19">
    <name type="scientific">Cercophora scortea</name>
    <dbReference type="NCBI Taxonomy" id="314031"/>
    <lineage>
        <taxon>Eukaryota</taxon>
        <taxon>Fungi</taxon>
        <taxon>Dikarya</taxon>
        <taxon>Ascomycota</taxon>
        <taxon>Pezizomycotina</taxon>
        <taxon>Sordariomycetes</taxon>
        <taxon>Sordariomycetidae</taxon>
        <taxon>Sordariales</taxon>
        <taxon>Lasiosphaeriaceae</taxon>
        <taxon>Cercophora</taxon>
    </lineage>
</organism>
<proteinExistence type="inferred from homology"/>
<dbReference type="InterPro" id="IPR001650">
    <property type="entry name" value="Helicase_C-like"/>
</dbReference>
<comment type="cofactor">
    <cofactor evidence="1">
        <name>Zn(2+)</name>
        <dbReference type="ChEBI" id="CHEBI:29105"/>
    </cofactor>
</comment>
<dbReference type="Pfam" id="PF00270">
    <property type="entry name" value="DEAD"/>
    <property type="match status" value="1"/>
</dbReference>
<evidence type="ECO:0000256" key="4">
    <source>
        <dbReference type="ARBA" id="ARBA00022741"/>
    </source>
</evidence>
<feature type="domain" description="HRDC" evidence="15">
    <location>
        <begin position="1569"/>
        <end position="1651"/>
    </location>
</feature>
<evidence type="ECO:0000256" key="7">
    <source>
        <dbReference type="ARBA" id="ARBA00022840"/>
    </source>
</evidence>
<dbReference type="GO" id="GO:0005634">
    <property type="term" value="C:nucleus"/>
    <property type="evidence" value="ECO:0007669"/>
    <property type="project" value="UniProtKB-SubCell"/>
</dbReference>
<keyword evidence="7" id="KW-0067">ATP-binding</keyword>
<comment type="similarity">
    <text evidence="3">Belongs to the helicase family. RecQ subfamily.</text>
</comment>
<dbReference type="CDD" id="cd17920">
    <property type="entry name" value="DEXHc_RecQ"/>
    <property type="match status" value="1"/>
</dbReference>
<dbReference type="GO" id="GO:0009378">
    <property type="term" value="F:four-way junction helicase activity"/>
    <property type="evidence" value="ECO:0007669"/>
    <property type="project" value="TreeGrafter"/>
</dbReference>
<keyword evidence="19" id="KW-1185">Reference proteome</keyword>
<feature type="region of interest" description="Disordered" evidence="14">
    <location>
        <begin position="1427"/>
        <end position="1518"/>
    </location>
</feature>
<feature type="compositionally biased region" description="Polar residues" evidence="14">
    <location>
        <begin position="509"/>
        <end position="539"/>
    </location>
</feature>
<evidence type="ECO:0000256" key="12">
    <source>
        <dbReference type="ARBA" id="ARBA00034808"/>
    </source>
</evidence>
<comment type="catalytic activity">
    <reaction evidence="11">
        <text>Couples ATP hydrolysis with the unwinding of duplex DNA by translocating in the 3'-5' direction.</text>
        <dbReference type="EC" id="5.6.2.4"/>
    </reaction>
</comment>
<feature type="compositionally biased region" description="Polar residues" evidence="14">
    <location>
        <begin position="321"/>
        <end position="335"/>
    </location>
</feature>
<dbReference type="InterPro" id="IPR002464">
    <property type="entry name" value="DNA/RNA_helicase_DEAH_CS"/>
</dbReference>
<keyword evidence="8" id="KW-0238">DNA-binding</keyword>
<keyword evidence="10" id="KW-0539">Nucleus</keyword>
<evidence type="ECO:0000256" key="14">
    <source>
        <dbReference type="SAM" id="MobiDB-lite"/>
    </source>
</evidence>
<name>A0AAE0J548_9PEZI</name>
<evidence type="ECO:0000256" key="3">
    <source>
        <dbReference type="ARBA" id="ARBA00005446"/>
    </source>
</evidence>
<dbReference type="GO" id="GO:0016787">
    <property type="term" value="F:hydrolase activity"/>
    <property type="evidence" value="ECO:0007669"/>
    <property type="project" value="UniProtKB-KW"/>
</dbReference>
<dbReference type="PROSITE" id="PS00690">
    <property type="entry name" value="DEAH_ATP_HELICASE"/>
    <property type="match status" value="1"/>
</dbReference>
<accession>A0AAE0J548</accession>
<protein>
    <recommendedName>
        <fullName evidence="12">DNA 3'-5' helicase</fullName>
        <ecNumber evidence="12">5.6.2.4</ecNumber>
    </recommendedName>
</protein>
<feature type="compositionally biased region" description="Basic residues" evidence="14">
    <location>
        <begin position="1775"/>
        <end position="1785"/>
    </location>
</feature>
<feature type="compositionally biased region" description="Polar residues" evidence="14">
    <location>
        <begin position="272"/>
        <end position="293"/>
    </location>
</feature>
<dbReference type="Gene3D" id="3.40.50.300">
    <property type="entry name" value="P-loop containing nucleotide triphosphate hydrolases"/>
    <property type="match status" value="2"/>
</dbReference>
<keyword evidence="4" id="KW-0547">Nucleotide-binding</keyword>
<feature type="region of interest" description="Disordered" evidence="14">
    <location>
        <begin position="1746"/>
        <end position="1849"/>
    </location>
</feature>
<dbReference type="SUPFAM" id="SSF47819">
    <property type="entry name" value="HRDC-like"/>
    <property type="match status" value="1"/>
</dbReference>
<dbReference type="InterPro" id="IPR032284">
    <property type="entry name" value="RecQ_Zn-bd"/>
</dbReference>
<dbReference type="SMART" id="SM00956">
    <property type="entry name" value="RQC"/>
    <property type="match status" value="1"/>
</dbReference>
<dbReference type="InterPro" id="IPR011545">
    <property type="entry name" value="DEAD/DEAH_box_helicase_dom"/>
</dbReference>
<evidence type="ECO:0000256" key="8">
    <source>
        <dbReference type="ARBA" id="ARBA00023125"/>
    </source>
</evidence>
<feature type="coiled-coil region" evidence="13">
    <location>
        <begin position="600"/>
        <end position="661"/>
    </location>
</feature>
<feature type="compositionally biased region" description="Basic and acidic residues" evidence="14">
    <location>
        <begin position="240"/>
        <end position="266"/>
    </location>
</feature>
<feature type="compositionally biased region" description="Low complexity" evidence="14">
    <location>
        <begin position="1813"/>
        <end position="1828"/>
    </location>
</feature>
<dbReference type="InterPro" id="IPR044876">
    <property type="entry name" value="HRDC_dom_sf"/>
</dbReference>
<dbReference type="Pfam" id="PF09382">
    <property type="entry name" value="RQC"/>
    <property type="match status" value="1"/>
</dbReference>
<feature type="region of interest" description="Disordered" evidence="14">
    <location>
        <begin position="727"/>
        <end position="767"/>
    </location>
</feature>
<evidence type="ECO:0000259" key="17">
    <source>
        <dbReference type="PROSITE" id="PS51194"/>
    </source>
</evidence>
<keyword evidence="13" id="KW-0175">Coiled coil</keyword>
<feature type="compositionally biased region" description="Low complexity" evidence="14">
    <location>
        <begin position="1754"/>
        <end position="1770"/>
    </location>
</feature>
<dbReference type="InterPro" id="IPR004589">
    <property type="entry name" value="DNA_helicase_ATP-dep_RecQ"/>
</dbReference>
<feature type="compositionally biased region" description="Polar residues" evidence="14">
    <location>
        <begin position="454"/>
        <end position="476"/>
    </location>
</feature>
<comment type="caution">
    <text evidence="18">The sequence shown here is derived from an EMBL/GenBank/DDBJ whole genome shotgun (WGS) entry which is preliminary data.</text>
</comment>
<keyword evidence="6" id="KW-0347">Helicase</keyword>
<feature type="coiled-coil region" evidence="13">
    <location>
        <begin position="1575"/>
        <end position="1602"/>
    </location>
</feature>
<dbReference type="Gene3D" id="1.10.150.80">
    <property type="entry name" value="HRDC domain"/>
    <property type="match status" value="1"/>
</dbReference>
<evidence type="ECO:0000259" key="16">
    <source>
        <dbReference type="PROSITE" id="PS51192"/>
    </source>
</evidence>
<dbReference type="Gene3D" id="1.10.10.10">
    <property type="entry name" value="Winged helix-like DNA-binding domain superfamily/Winged helix DNA-binding domain"/>
    <property type="match status" value="1"/>
</dbReference>
<feature type="region of interest" description="Disordered" evidence="14">
    <location>
        <begin position="386"/>
        <end position="539"/>
    </location>
</feature>
<dbReference type="InterPro" id="IPR014001">
    <property type="entry name" value="Helicase_ATP-bd"/>
</dbReference>
<dbReference type="Proteomes" id="UP001286456">
    <property type="component" value="Unassembled WGS sequence"/>
</dbReference>
<evidence type="ECO:0000256" key="9">
    <source>
        <dbReference type="ARBA" id="ARBA00023235"/>
    </source>
</evidence>
<evidence type="ECO:0000256" key="13">
    <source>
        <dbReference type="SAM" id="Coils"/>
    </source>
</evidence>
<evidence type="ECO:0000256" key="1">
    <source>
        <dbReference type="ARBA" id="ARBA00001947"/>
    </source>
</evidence>
<evidence type="ECO:0000256" key="2">
    <source>
        <dbReference type="ARBA" id="ARBA00004123"/>
    </source>
</evidence>
<dbReference type="SUPFAM" id="SSF52540">
    <property type="entry name" value="P-loop containing nucleoside triphosphate hydrolases"/>
    <property type="match status" value="1"/>
</dbReference>
<dbReference type="SUPFAM" id="SSF46785">
    <property type="entry name" value="Winged helix' DNA-binding domain"/>
    <property type="match status" value="1"/>
</dbReference>
<dbReference type="SMART" id="SM00490">
    <property type="entry name" value="HELICc"/>
    <property type="match status" value="1"/>
</dbReference>
<dbReference type="GO" id="GO:0006260">
    <property type="term" value="P:DNA replication"/>
    <property type="evidence" value="ECO:0007669"/>
    <property type="project" value="InterPro"/>
</dbReference>
<evidence type="ECO:0000313" key="18">
    <source>
        <dbReference type="EMBL" id="KAK3337102.1"/>
    </source>
</evidence>
<dbReference type="NCBIfam" id="TIGR00614">
    <property type="entry name" value="recQ_fam"/>
    <property type="match status" value="1"/>
</dbReference>
<keyword evidence="5" id="KW-0378">Hydrolase</keyword>
<dbReference type="GO" id="GO:0005524">
    <property type="term" value="F:ATP binding"/>
    <property type="evidence" value="ECO:0007669"/>
    <property type="project" value="UniProtKB-KW"/>
</dbReference>
<dbReference type="PROSITE" id="PS51194">
    <property type="entry name" value="HELICASE_CTER"/>
    <property type="match status" value="1"/>
</dbReference>
<feature type="compositionally biased region" description="Basic and acidic residues" evidence="14">
    <location>
        <begin position="352"/>
        <end position="362"/>
    </location>
</feature>
<dbReference type="Pfam" id="PF00271">
    <property type="entry name" value="Helicase_C"/>
    <property type="match status" value="1"/>
</dbReference>
<dbReference type="InterPro" id="IPR018982">
    <property type="entry name" value="RQC_domain"/>
</dbReference>
<dbReference type="GO" id="GO:0005737">
    <property type="term" value="C:cytoplasm"/>
    <property type="evidence" value="ECO:0007669"/>
    <property type="project" value="TreeGrafter"/>
</dbReference>
<reference evidence="18" key="2">
    <citation type="submission" date="2023-06" db="EMBL/GenBank/DDBJ databases">
        <authorList>
            <consortium name="Lawrence Berkeley National Laboratory"/>
            <person name="Haridas S."/>
            <person name="Hensen N."/>
            <person name="Bonometti L."/>
            <person name="Westerberg I."/>
            <person name="Brannstrom I.O."/>
            <person name="Guillou S."/>
            <person name="Cros-Aarteil S."/>
            <person name="Calhoun S."/>
            <person name="Kuo A."/>
            <person name="Mondo S."/>
            <person name="Pangilinan J."/>
            <person name="Riley R."/>
            <person name="Labutti K."/>
            <person name="Andreopoulos B."/>
            <person name="Lipzen A."/>
            <person name="Chen C."/>
            <person name="Yanf M."/>
            <person name="Daum C."/>
            <person name="Ng V."/>
            <person name="Clum A."/>
            <person name="Steindorff A."/>
            <person name="Ohm R."/>
            <person name="Martin F."/>
            <person name="Silar P."/>
            <person name="Natvig D."/>
            <person name="Lalanne C."/>
            <person name="Gautier V."/>
            <person name="Ament-Velasquez S.L."/>
            <person name="Kruys A."/>
            <person name="Hutchinson M.I."/>
            <person name="Powell A.J."/>
            <person name="Barry K."/>
            <person name="Miller A.N."/>
            <person name="Grigoriev I.V."/>
            <person name="Debuchy R."/>
            <person name="Gladieux P."/>
            <person name="Thoren M.H."/>
            <person name="Johannesson H."/>
        </authorList>
    </citation>
    <scope>NUCLEOTIDE SEQUENCE</scope>
    <source>
        <strain evidence="18">SMH4131-1</strain>
    </source>
</reference>
<dbReference type="CDD" id="cd18794">
    <property type="entry name" value="SF2_C_RecQ"/>
    <property type="match status" value="1"/>
</dbReference>
<dbReference type="InterPro" id="IPR010997">
    <property type="entry name" value="HRDC-like_sf"/>
</dbReference>
<dbReference type="GO" id="GO:0003677">
    <property type="term" value="F:DNA binding"/>
    <property type="evidence" value="ECO:0007669"/>
    <property type="project" value="UniProtKB-KW"/>
</dbReference>
<dbReference type="FunFam" id="3.40.50.300:FF:001975">
    <property type="entry name" value="ATP-dependent DNA helicase"/>
    <property type="match status" value="1"/>
</dbReference>
<dbReference type="InterPro" id="IPR002121">
    <property type="entry name" value="HRDC_dom"/>
</dbReference>
<dbReference type="SMART" id="SM00487">
    <property type="entry name" value="DEXDc"/>
    <property type="match status" value="1"/>
</dbReference>
<sequence>MTQNNLREHISWLLRSNALSPPDGPPLPAASSASSAASGSADAAHNALTSTSASQTATATRGHATDSQVSISRPTPRPNSRPIITAQRPTPSLPDPVSFVANESQLTRREEDPAEVVEVDPGMAKLSSYPTAKRHFLLSRQPPLQPHEPHQPLTPAASKPVSVGPLQRAYLESLPASTPALQRPSAKTPAAANQHQRPHSPVQTPEDDDPGDQFSDALDLTDVDQPGTPASISVFGEGVRLWRDDFARRPEPPSVKRDPERKHQETPKVLSQMVQPTATPSQTKNVQRNTPGTNIKEDQEDLDDYPDIMQFLNAGSPPKPTKSSSALAPTSSQNRKYQDSSSQPTTAASSALKERAKEETKGRQVLPQTNDVGAAVTSAGGVALYHSSRAPRLPSPGSEFSAAGRKRKSPSSPSRDVDFSEDEFSDPPRINAKTKRHRRSDIILDSEEEYLTPPQHQSLADIRTSSDGEGSCGSTTREMELDELDDCVDTPPKARSGSSISRAPKVKSPGSSQRGKPNNAMPTANSPSGNSSDRGISQESDIEQNKHVLGLLLSNPSVVERKLRSVVDQLQQNREAFNDALKSRMPREEREKLRDSRNPLLQQQKSLKEIMAELENFKELSSRREDLLADFTQAYSEGLDNEEDEAQLDRLSELVHNKEKLLISSLVTAGIDDLDFLKDPNDSIAFPDSPMPVVFATQPPRKLDAASWSKESTTIPEYNSQVILQTQRTEADDQPPRIPITTKSMPPPPLPSARDAGPVKHTSQDHRRVDNGADKSFVEIGDDSLFDDDDAFYKLHNPNIGPRSSPKLPRATSPARAAAKQTPDYFGDFSDDAEMLAVANDLEQRRSLPRPANDMHRARSVLSEASGNAGPVIKPRPAAKKVMSSKSRASIPPELMKHPWSPDVRRALKDRFRMSGFRHNQLEAINATLAGKDAFVLMPTGGGKSLCYQLPAVINSGKTRGITVVISPLLSLMQDQVDHMNKLNVLANSFTGDMPSDARRHALSFFDLEVPEQCIQLLYVTPEMVNKSQAFISGLLKIYRRKKLARIVIDEAHCVSQWGHDFRPDYKALGQIRRQFPGVPVMALTATATENVILDVKHNLGMDSCEIFSQSFNRPNLYYEVRMKESNPVDRIAELIIEKYSEQTGIIYTLSRSSAETIAEKLRTKHGIKAHHYHGSIPVSRKAQVQKDWQAGKIKVVVATIAFGMGIDKPDVRFVIHHNVPKSLEGYYQETGRAGRDGFASECYLYFSYADIQTLRRMISDGDGDRTQIERQLNMLNRVVSFCENTHTCRRVEILRYFGDTFDAAECKGGCDNCQSGRINGTVELQDFSTYAVALLEIARAEGGLTLGKLVDILTGKKPRDFGTVRHFGIAKQLKSHQVQRIILQLNAEGALDEDNKVNKKFNTAVTYYVLGRTAQDFLQGRRKLKLTIQRGDGPPRIDQRTRASPFDLAQPAASFEPPNARRPPPSTNISSPVRAASKKPTTKPTSKRIVPPILDAEDEESESDGSHGPLDRNGYEKDGFAVSDVEDDAFDPVPFHRRRTPAQRQQTLHELGPRISRDNRLEEAGLNEIHQDIIVAFVEQAKELEEQLRNKNNIRRALFSEQDYREMAIHWTTTVAKMYTIHGIDKEKVDKYGAKFAPLVQHYYSQYREMMDETASTPHASTAYNTGRTVSGNHDIVDLISSDDEIENDPALDDYSEGDFDDDLEEDDDEVLESSKYFALPHATAAPRPTLSREAEAWHTKFRELQSQGTQTASKAGSGASSSNKASGSGWKGGSKKSHSKKSSSRGGGASAYGRGTAVGGVSKRRSSTGPRKSGGSASGGTTKARTPAAAKSSGSRKYKSGIATMPL</sequence>
<feature type="domain" description="Helicase C-terminal" evidence="17">
    <location>
        <begin position="1131"/>
        <end position="1281"/>
    </location>
</feature>
<dbReference type="Pfam" id="PF16124">
    <property type="entry name" value="RecQ_Zn_bind"/>
    <property type="match status" value="1"/>
</dbReference>
<evidence type="ECO:0000259" key="15">
    <source>
        <dbReference type="PROSITE" id="PS50967"/>
    </source>
</evidence>
<evidence type="ECO:0000256" key="11">
    <source>
        <dbReference type="ARBA" id="ARBA00034617"/>
    </source>
</evidence>
<feature type="compositionally biased region" description="Low complexity" evidence="14">
    <location>
        <begin position="340"/>
        <end position="351"/>
    </location>
</feature>
<dbReference type="GO" id="GO:0005694">
    <property type="term" value="C:chromosome"/>
    <property type="evidence" value="ECO:0007669"/>
    <property type="project" value="TreeGrafter"/>
</dbReference>
<evidence type="ECO:0000256" key="5">
    <source>
        <dbReference type="ARBA" id="ARBA00022801"/>
    </source>
</evidence>
<keyword evidence="9" id="KW-0413">Isomerase</keyword>
<feature type="compositionally biased region" description="Low complexity" evidence="14">
    <location>
        <begin position="29"/>
        <end position="60"/>
    </location>
</feature>
<feature type="region of interest" description="Disordered" evidence="14">
    <location>
        <begin position="1685"/>
        <end position="1709"/>
    </location>
</feature>
<dbReference type="PANTHER" id="PTHR13710:SF153">
    <property type="entry name" value="RECQ-LIKE DNA HELICASE BLM"/>
    <property type="match status" value="1"/>
</dbReference>
<evidence type="ECO:0000256" key="10">
    <source>
        <dbReference type="ARBA" id="ARBA00023242"/>
    </source>
</evidence>
<dbReference type="EMBL" id="JAUEPO010000001">
    <property type="protein sequence ID" value="KAK3337102.1"/>
    <property type="molecule type" value="Genomic_DNA"/>
</dbReference>